<sequence>MESLAAAAVPLKAKLGVCHQLCFSPFNMKTHSCLLSISSSPLHCQSSRSRFFTASSKLSAARKRDKKISCEFDGKVNGFSSDSGDSRFLDRQRALDAAMNDINSSFGKGSVTRLGSAGGALVETFPSGCLTLDLALGGGLPKGRIVEIFGPESSGKTTLALHAIAEVQKLGGNAMLVDAEHAFDPSYSKALGVDVENLIVCQPDNGEMALEIADRMCRSGAIDLICVDSVSALTPRAEIEGEIGMQQIGLQARLMSQALRKMSGNASKAGCTLIFLNQIRYKIGVYYGNPEVTSGGIALKFFASVRLEIRSTGKIKSVKGDEDVGVRVRVRVQKSKVSRPYKQAEFEIIFGEGVSKLGCMLDCAEMMDIVVRKGAWYSYGDQRLGQGRDKALQYLRDNPLLQEEIEKVVRSMMSDGSVHQGSFLRNVSLPNQEENILEEF</sequence>
<dbReference type="FunFam" id="3.40.50.300:FF:001362">
    <property type="entry name" value="DNA repair protein recA 1 like"/>
    <property type="match status" value="1"/>
</dbReference>
<evidence type="ECO:0000259" key="9">
    <source>
        <dbReference type="PROSITE" id="PS50163"/>
    </source>
</evidence>
<evidence type="ECO:0000256" key="6">
    <source>
        <dbReference type="RuleBase" id="RU003422"/>
    </source>
</evidence>
<evidence type="ECO:0000256" key="1">
    <source>
        <dbReference type="ARBA" id="ARBA00009391"/>
    </source>
</evidence>
<dbReference type="InterPro" id="IPR020588">
    <property type="entry name" value="RecA_ATP-bd"/>
</dbReference>
<dbReference type="PROSITE" id="PS50163">
    <property type="entry name" value="RECA_3"/>
    <property type="match status" value="1"/>
</dbReference>
<dbReference type="CDD" id="cd00983">
    <property type="entry name" value="RecA"/>
    <property type="match status" value="1"/>
</dbReference>
<keyword evidence="5 7" id="KW-0233">DNA recombination</keyword>
<dbReference type="GO" id="GO:0003697">
    <property type="term" value="F:single-stranded DNA binding"/>
    <property type="evidence" value="ECO:0007669"/>
    <property type="project" value="InterPro"/>
</dbReference>
<evidence type="ECO:0000256" key="4">
    <source>
        <dbReference type="ARBA" id="ARBA00023125"/>
    </source>
</evidence>
<dbReference type="PROSITE" id="PS50162">
    <property type="entry name" value="RECA_2"/>
    <property type="match status" value="1"/>
</dbReference>
<dbReference type="GO" id="GO:0140664">
    <property type="term" value="F:ATP-dependent DNA damage sensor activity"/>
    <property type="evidence" value="ECO:0007669"/>
    <property type="project" value="InterPro"/>
</dbReference>
<reference evidence="10 11" key="1">
    <citation type="submission" date="2014-04" db="EMBL/GenBank/DDBJ databases">
        <authorList>
            <consortium name="International Citrus Genome Consortium"/>
            <person name="Gmitter F."/>
            <person name="Chen C."/>
            <person name="Farmerie W."/>
            <person name="Harkins T."/>
            <person name="Desany B."/>
            <person name="Mohiuddin M."/>
            <person name="Kodira C."/>
            <person name="Borodovsky M."/>
            <person name="Lomsadze A."/>
            <person name="Burns P."/>
            <person name="Jenkins J."/>
            <person name="Prochnik S."/>
            <person name="Shu S."/>
            <person name="Chapman J."/>
            <person name="Pitluck S."/>
            <person name="Schmutz J."/>
            <person name="Rokhsar D."/>
        </authorList>
    </citation>
    <scope>NUCLEOTIDE SEQUENCE</scope>
</reference>
<dbReference type="AlphaFoldDB" id="A0A067EHN3"/>
<dbReference type="GO" id="GO:0006281">
    <property type="term" value="P:DNA repair"/>
    <property type="evidence" value="ECO:0007669"/>
    <property type="project" value="InterPro"/>
</dbReference>
<dbReference type="PANTHER" id="PTHR45900">
    <property type="entry name" value="RECA"/>
    <property type="match status" value="1"/>
</dbReference>
<dbReference type="NCBIfam" id="TIGR02012">
    <property type="entry name" value="tigrfam_recA"/>
    <property type="match status" value="1"/>
</dbReference>
<dbReference type="InterPro" id="IPR049428">
    <property type="entry name" value="RecA-like_N"/>
</dbReference>
<dbReference type="SMR" id="A0A067EHN3"/>
<dbReference type="Gene3D" id="3.40.50.300">
    <property type="entry name" value="P-loop containing nucleotide triphosphate hydrolases"/>
    <property type="match status" value="1"/>
</dbReference>
<dbReference type="Pfam" id="PF00154">
    <property type="entry name" value="RecA_N"/>
    <property type="match status" value="1"/>
</dbReference>
<dbReference type="InterPro" id="IPR023400">
    <property type="entry name" value="RecA_C_sf"/>
</dbReference>
<dbReference type="InterPro" id="IPR013765">
    <property type="entry name" value="DNA_recomb/repair_RecA"/>
</dbReference>
<feature type="domain" description="RecA family profile 2" evidence="9">
    <location>
        <begin position="284"/>
        <end position="359"/>
    </location>
</feature>
<dbReference type="HAMAP" id="MF_00268">
    <property type="entry name" value="RecA"/>
    <property type="match status" value="1"/>
</dbReference>
<comment type="similarity">
    <text evidence="1 6">Belongs to the RecA family.</text>
</comment>
<gene>
    <name evidence="10" type="ORF">CISIN_1g013567mg</name>
</gene>
<evidence type="ECO:0000256" key="2">
    <source>
        <dbReference type="ARBA" id="ARBA00022741"/>
    </source>
</evidence>
<dbReference type="STRING" id="2711.A0A067EHN3"/>
<dbReference type="eggNOG" id="KOG1433">
    <property type="taxonomic scope" value="Eukaryota"/>
</dbReference>
<dbReference type="SMART" id="SM00382">
    <property type="entry name" value="AAA"/>
    <property type="match status" value="1"/>
</dbReference>
<dbReference type="PANTHER" id="PTHR45900:SF1">
    <property type="entry name" value="MITOCHONDRIAL DNA REPAIR PROTEIN RECA HOMOLOG-RELATED"/>
    <property type="match status" value="1"/>
</dbReference>
<evidence type="ECO:0000256" key="7">
    <source>
        <dbReference type="RuleBase" id="RU004527"/>
    </source>
</evidence>
<dbReference type="EMBL" id="KK785014">
    <property type="protein sequence ID" value="KDO53415.1"/>
    <property type="molecule type" value="Genomic_DNA"/>
</dbReference>
<accession>A0A067EHN3</accession>
<dbReference type="Pfam" id="PF21096">
    <property type="entry name" value="RecA_C"/>
    <property type="match status" value="1"/>
</dbReference>
<evidence type="ECO:0000259" key="8">
    <source>
        <dbReference type="PROSITE" id="PS50162"/>
    </source>
</evidence>
<keyword evidence="3 6" id="KW-0067">ATP-binding</keyword>
<evidence type="ECO:0000256" key="5">
    <source>
        <dbReference type="ARBA" id="ARBA00023172"/>
    </source>
</evidence>
<dbReference type="GO" id="GO:0006310">
    <property type="term" value="P:DNA recombination"/>
    <property type="evidence" value="ECO:0007669"/>
    <property type="project" value="UniProtKB-KW"/>
</dbReference>
<name>A0A067EHN3_CITSI</name>
<dbReference type="Proteomes" id="UP000027120">
    <property type="component" value="Unassembled WGS sequence"/>
</dbReference>
<dbReference type="InterPro" id="IPR020584">
    <property type="entry name" value="DNA_recomb/repair_RecA_CS"/>
</dbReference>
<dbReference type="InterPro" id="IPR049261">
    <property type="entry name" value="RecA-like_C"/>
</dbReference>
<feature type="domain" description="RecA family profile 1" evidence="8">
    <location>
        <begin position="121"/>
        <end position="279"/>
    </location>
</feature>
<dbReference type="SUPFAM" id="SSF54752">
    <property type="entry name" value="RecA protein, C-terminal domain"/>
    <property type="match status" value="1"/>
</dbReference>
<evidence type="ECO:0000313" key="11">
    <source>
        <dbReference type="Proteomes" id="UP000027120"/>
    </source>
</evidence>
<keyword evidence="4 7" id="KW-0238">DNA-binding</keyword>
<keyword evidence="7" id="KW-0227">DNA damage</keyword>
<evidence type="ECO:0000313" key="10">
    <source>
        <dbReference type="EMBL" id="KDO53415.1"/>
    </source>
</evidence>
<dbReference type="PRINTS" id="PR00142">
    <property type="entry name" value="RECA"/>
</dbReference>
<dbReference type="GO" id="GO:0005524">
    <property type="term" value="F:ATP binding"/>
    <property type="evidence" value="ECO:0007669"/>
    <property type="project" value="UniProtKB-KW"/>
</dbReference>
<proteinExistence type="inferred from homology"/>
<dbReference type="PROSITE" id="PS00321">
    <property type="entry name" value="RECA_1"/>
    <property type="match status" value="1"/>
</dbReference>
<dbReference type="SUPFAM" id="SSF52540">
    <property type="entry name" value="P-loop containing nucleoside triphosphate hydrolases"/>
    <property type="match status" value="1"/>
</dbReference>
<dbReference type="InterPro" id="IPR020587">
    <property type="entry name" value="RecA_monomer-monomer_interface"/>
</dbReference>
<keyword evidence="2 6" id="KW-0547">Nucleotide-binding</keyword>
<dbReference type="InterPro" id="IPR003593">
    <property type="entry name" value="AAA+_ATPase"/>
</dbReference>
<evidence type="ECO:0000256" key="3">
    <source>
        <dbReference type="ARBA" id="ARBA00022840"/>
    </source>
</evidence>
<protein>
    <submittedName>
        <fullName evidence="10">Uncharacterized protein</fullName>
    </submittedName>
</protein>
<dbReference type="PaxDb" id="2711-XP_006477998.1"/>
<keyword evidence="11" id="KW-1185">Reference proteome</keyword>
<organism evidence="10 11">
    <name type="scientific">Citrus sinensis</name>
    <name type="common">Sweet orange</name>
    <name type="synonym">Citrus aurantium var. sinensis</name>
    <dbReference type="NCBI Taxonomy" id="2711"/>
    <lineage>
        <taxon>Eukaryota</taxon>
        <taxon>Viridiplantae</taxon>
        <taxon>Streptophyta</taxon>
        <taxon>Embryophyta</taxon>
        <taxon>Tracheophyta</taxon>
        <taxon>Spermatophyta</taxon>
        <taxon>Magnoliopsida</taxon>
        <taxon>eudicotyledons</taxon>
        <taxon>Gunneridae</taxon>
        <taxon>Pentapetalae</taxon>
        <taxon>rosids</taxon>
        <taxon>malvids</taxon>
        <taxon>Sapindales</taxon>
        <taxon>Rutaceae</taxon>
        <taxon>Aurantioideae</taxon>
        <taxon>Citrus</taxon>
    </lineage>
</organism>
<dbReference type="InterPro" id="IPR027417">
    <property type="entry name" value="P-loop_NTPase"/>
</dbReference>